<evidence type="ECO:0008006" key="4">
    <source>
        <dbReference type="Google" id="ProtNLM"/>
    </source>
</evidence>
<dbReference type="RefSeq" id="WP_057754222.1">
    <property type="nucleotide sequence ID" value="NZ_AYYK01000001.1"/>
</dbReference>
<comment type="similarity">
    <text evidence="1">Belongs to the protein-tyrosine phosphatase family.</text>
</comment>
<dbReference type="InterPro" id="IPR026893">
    <property type="entry name" value="Tyr/Ser_Pase_IphP-type"/>
</dbReference>
<evidence type="ECO:0000313" key="3">
    <source>
        <dbReference type="Proteomes" id="UP000051813"/>
    </source>
</evidence>
<comment type="caution">
    <text evidence="2">The sequence shown here is derived from an EMBL/GenBank/DDBJ whole genome shotgun (WGS) entry which is preliminary data.</text>
</comment>
<sequence length="261" mass="29706">MTARLLNIQQGSNFRELGGYRTQDGHQVKYHKILRSGNLANLSDADLDYLTNYGVIKSIDFRSPQEVKDAPDRLTTKMSYHFDPVFRIDETESTRDQDSFYKKLSQTPGIGHRQMLSAYHNLITDTHPQKAYHQFFELLLTNTQDNQAVLFHCTAGKDRTGIGAYLFLRALGVDRKTAEQDYLLTNTVIKDEVAQMIADLPSDNPNLVDSVFSFQSVKMDYLAQAQSEIRELAGDIDHYLETVLDLSTTDLADLKKIYLQA</sequence>
<reference evidence="2 3" key="1">
    <citation type="journal article" date="2015" name="Genome Announc.">
        <title>Expanding the biotechnology potential of lactobacilli through comparative genomics of 213 strains and associated genera.</title>
        <authorList>
            <person name="Sun Z."/>
            <person name="Harris H.M."/>
            <person name="McCann A."/>
            <person name="Guo C."/>
            <person name="Argimon S."/>
            <person name="Zhang W."/>
            <person name="Yang X."/>
            <person name="Jeffery I.B."/>
            <person name="Cooney J.C."/>
            <person name="Kagawa T.F."/>
            <person name="Liu W."/>
            <person name="Song Y."/>
            <person name="Salvetti E."/>
            <person name="Wrobel A."/>
            <person name="Rasinkangas P."/>
            <person name="Parkhill J."/>
            <person name="Rea M.C."/>
            <person name="O'Sullivan O."/>
            <person name="Ritari J."/>
            <person name="Douillard F.P."/>
            <person name="Paul Ross R."/>
            <person name="Yang R."/>
            <person name="Briner A.E."/>
            <person name="Felis G.E."/>
            <person name="de Vos W.M."/>
            <person name="Barrangou R."/>
            <person name="Klaenhammer T.R."/>
            <person name="Caufield P.W."/>
            <person name="Cui Y."/>
            <person name="Zhang H."/>
            <person name="O'Toole P.W."/>
        </authorList>
    </citation>
    <scope>NUCLEOTIDE SEQUENCE [LARGE SCALE GENOMIC DNA]</scope>
    <source>
        <strain evidence="2 3">DSM 20335</strain>
    </source>
</reference>
<dbReference type="PROSITE" id="PS00383">
    <property type="entry name" value="TYR_PHOSPHATASE_1"/>
    <property type="match status" value="1"/>
</dbReference>
<dbReference type="OrthoDB" id="1188001at2"/>
<keyword evidence="3" id="KW-1185">Reference proteome</keyword>
<dbReference type="EMBL" id="AYYK01000001">
    <property type="protein sequence ID" value="KRM80031.1"/>
    <property type="molecule type" value="Genomic_DNA"/>
</dbReference>
<dbReference type="InterPro" id="IPR029021">
    <property type="entry name" value="Prot-tyrosine_phosphatase-like"/>
</dbReference>
<gene>
    <name evidence="2" type="ORF">FC84_GL000734</name>
</gene>
<accession>A0A0R2BKH6</accession>
<dbReference type="PATRIC" id="fig|1423738.3.peg.743"/>
<dbReference type="Pfam" id="PF13350">
    <property type="entry name" value="Y_phosphatase3"/>
    <property type="match status" value="1"/>
</dbReference>
<dbReference type="PANTHER" id="PTHR31126:SF1">
    <property type="entry name" value="TYROSINE SPECIFIC PROTEIN PHOSPHATASES DOMAIN-CONTAINING PROTEIN"/>
    <property type="match status" value="1"/>
</dbReference>
<organism evidence="2 3">
    <name type="scientific">Lapidilactobacillus dextrinicus DSM 20335</name>
    <dbReference type="NCBI Taxonomy" id="1423738"/>
    <lineage>
        <taxon>Bacteria</taxon>
        <taxon>Bacillati</taxon>
        <taxon>Bacillota</taxon>
        <taxon>Bacilli</taxon>
        <taxon>Lactobacillales</taxon>
        <taxon>Lactobacillaceae</taxon>
        <taxon>Lapidilactobacillus</taxon>
    </lineage>
</organism>
<dbReference type="GO" id="GO:0004721">
    <property type="term" value="F:phosphoprotein phosphatase activity"/>
    <property type="evidence" value="ECO:0007669"/>
    <property type="project" value="InterPro"/>
</dbReference>
<evidence type="ECO:0000313" key="2">
    <source>
        <dbReference type="EMBL" id="KRM80031.1"/>
    </source>
</evidence>
<dbReference type="PANTHER" id="PTHR31126">
    <property type="entry name" value="TYROSINE-PROTEIN PHOSPHATASE"/>
    <property type="match status" value="1"/>
</dbReference>
<dbReference type="Proteomes" id="UP000051813">
    <property type="component" value="Unassembled WGS sequence"/>
</dbReference>
<dbReference type="Gene3D" id="3.90.190.10">
    <property type="entry name" value="Protein tyrosine phosphatase superfamily"/>
    <property type="match status" value="1"/>
</dbReference>
<proteinExistence type="inferred from homology"/>
<protein>
    <recommendedName>
        <fullName evidence="4">Protein tyrosine serine phosphatase</fullName>
    </recommendedName>
</protein>
<dbReference type="STRING" id="1423738.FC84_GL000734"/>
<dbReference type="AlphaFoldDB" id="A0A0R2BKH6"/>
<dbReference type="InterPro" id="IPR016130">
    <property type="entry name" value="Tyr_Pase_AS"/>
</dbReference>
<name>A0A0R2BKH6_9LACO</name>
<evidence type="ECO:0000256" key="1">
    <source>
        <dbReference type="ARBA" id="ARBA00009580"/>
    </source>
</evidence>
<dbReference type="SUPFAM" id="SSF52799">
    <property type="entry name" value="(Phosphotyrosine protein) phosphatases II"/>
    <property type="match status" value="1"/>
</dbReference>